<evidence type="ECO:0000313" key="10">
    <source>
        <dbReference type="EMBL" id="MPL62016.1"/>
    </source>
</evidence>
<dbReference type="Pfam" id="PF02386">
    <property type="entry name" value="TrkH"/>
    <property type="match status" value="1"/>
</dbReference>
<dbReference type="GO" id="GO:0008324">
    <property type="term" value="F:monoatomic cation transmembrane transporter activity"/>
    <property type="evidence" value="ECO:0007669"/>
    <property type="project" value="InterPro"/>
</dbReference>
<keyword evidence="5 9" id="KW-0812">Transmembrane</keyword>
<feature type="transmembrane region" description="Helical" evidence="9">
    <location>
        <begin position="12"/>
        <end position="36"/>
    </location>
</feature>
<organism evidence="10">
    <name type="scientific">bioreactor metagenome</name>
    <dbReference type="NCBI Taxonomy" id="1076179"/>
    <lineage>
        <taxon>unclassified sequences</taxon>
        <taxon>metagenomes</taxon>
        <taxon>ecological metagenomes</taxon>
    </lineage>
</organism>
<evidence type="ECO:0000256" key="9">
    <source>
        <dbReference type="SAM" id="Phobius"/>
    </source>
</evidence>
<reference evidence="10" key="1">
    <citation type="submission" date="2019-08" db="EMBL/GenBank/DDBJ databases">
        <authorList>
            <person name="Kucharzyk K."/>
            <person name="Murdoch R.W."/>
            <person name="Higgins S."/>
            <person name="Loffler F."/>
        </authorList>
    </citation>
    <scope>NUCLEOTIDE SEQUENCE</scope>
</reference>
<feature type="transmembrane region" description="Helical" evidence="9">
    <location>
        <begin position="275"/>
        <end position="294"/>
    </location>
</feature>
<feature type="transmembrane region" description="Helical" evidence="9">
    <location>
        <begin position="394"/>
        <end position="414"/>
    </location>
</feature>
<evidence type="ECO:0000256" key="7">
    <source>
        <dbReference type="ARBA" id="ARBA00023065"/>
    </source>
</evidence>
<dbReference type="EMBL" id="VSSQ01000016">
    <property type="protein sequence ID" value="MPL62016.1"/>
    <property type="molecule type" value="Genomic_DNA"/>
</dbReference>
<dbReference type="AlphaFoldDB" id="A0A644T508"/>
<accession>A0A644T508</accession>
<keyword evidence="7" id="KW-0406">Ion transport</keyword>
<feature type="transmembrane region" description="Helical" evidence="9">
    <location>
        <begin position="186"/>
        <end position="208"/>
    </location>
</feature>
<protein>
    <submittedName>
        <fullName evidence="10">Trk system potassium uptake protein TrkH</fullName>
    </submittedName>
</protein>
<keyword evidence="6 9" id="KW-1133">Transmembrane helix</keyword>
<feature type="transmembrane region" description="Helical" evidence="9">
    <location>
        <begin position="140"/>
        <end position="165"/>
    </location>
</feature>
<evidence type="ECO:0000256" key="1">
    <source>
        <dbReference type="ARBA" id="ARBA00004651"/>
    </source>
</evidence>
<feature type="transmembrane region" description="Helical" evidence="9">
    <location>
        <begin position="82"/>
        <end position="107"/>
    </location>
</feature>
<feature type="transmembrane region" description="Helical" evidence="9">
    <location>
        <begin position="42"/>
        <end position="61"/>
    </location>
</feature>
<comment type="subcellular location">
    <subcellularLocation>
        <location evidence="1">Cell membrane</location>
        <topology evidence="1">Multi-pass membrane protein</topology>
    </subcellularLocation>
</comment>
<evidence type="ECO:0000256" key="6">
    <source>
        <dbReference type="ARBA" id="ARBA00022989"/>
    </source>
</evidence>
<dbReference type="GO" id="GO:0030001">
    <property type="term" value="P:metal ion transport"/>
    <property type="evidence" value="ECO:0007669"/>
    <property type="project" value="UniProtKB-ARBA"/>
</dbReference>
<keyword evidence="4" id="KW-1003">Cell membrane</keyword>
<dbReference type="PANTHER" id="PTHR32024">
    <property type="entry name" value="TRK SYSTEM POTASSIUM UPTAKE PROTEIN TRKG-RELATED"/>
    <property type="match status" value="1"/>
</dbReference>
<name>A0A644T508_9ZZZZ</name>
<dbReference type="PANTHER" id="PTHR32024:SF2">
    <property type="entry name" value="TRK SYSTEM POTASSIUM UPTAKE PROTEIN TRKG-RELATED"/>
    <property type="match status" value="1"/>
</dbReference>
<dbReference type="GO" id="GO:0005886">
    <property type="term" value="C:plasma membrane"/>
    <property type="evidence" value="ECO:0007669"/>
    <property type="project" value="UniProtKB-SubCell"/>
</dbReference>
<keyword evidence="3" id="KW-0813">Transport</keyword>
<evidence type="ECO:0000256" key="3">
    <source>
        <dbReference type="ARBA" id="ARBA00022448"/>
    </source>
</evidence>
<sequence>MKYITRRDIYIVSNYLGKVMQGVGIVILLPIIVALIYKEHVYLLGFIIPSLISLGVGTLLGRVNPRCTRVRLKHGMIVSSLAWLWAAFIGALVMYICLDISLINAFFENMSAWTGSGFTIFKNVEILPNSILFLRSLEQWVGGLGIVVIMIGILIHSGTAASRLYKSEAREDRIKPSIANTLKKILQIYLIYTSIGIILFIIAGMPVFDAVNNTFTAIATGGMSIKNANMAFYHNNTFNIISMIIMIIGATSFLSHYQAVKTRGKSIFSDIQFKVMIGIIILTSFILILATNIIPMEALYSVVSAITTAGTSINPSGNFKDYGTFIKVIIIILMFIGGAAGSTAGAVKIVRVITFLRGVYKNIINIISPEGRVINMKLSDKQLKETQVREASSYISLYLLFIVIGWAVLVFYGYDGINSLFEIVSAQGNVGLSTGIISGDMPFGAKIITIFNMWIGRLEIIPVLVILRSFIEIFKGAVPKKTF</sequence>
<comment type="caution">
    <text evidence="10">The sequence shown here is derived from an EMBL/GenBank/DDBJ whole genome shotgun (WGS) entry which is preliminary data.</text>
</comment>
<gene>
    <name evidence="10" type="primary">trkH_2</name>
    <name evidence="10" type="ORF">SDC9_07606</name>
</gene>
<evidence type="ECO:0000256" key="4">
    <source>
        <dbReference type="ARBA" id="ARBA00022475"/>
    </source>
</evidence>
<comment type="similarity">
    <text evidence="2">Belongs to the TrkH potassium transport family.</text>
</comment>
<proteinExistence type="inferred from homology"/>
<feature type="transmembrane region" description="Helical" evidence="9">
    <location>
        <begin position="447"/>
        <end position="471"/>
    </location>
</feature>
<evidence type="ECO:0000256" key="2">
    <source>
        <dbReference type="ARBA" id="ARBA00009137"/>
    </source>
</evidence>
<evidence type="ECO:0000256" key="8">
    <source>
        <dbReference type="ARBA" id="ARBA00023136"/>
    </source>
</evidence>
<feature type="transmembrane region" description="Helical" evidence="9">
    <location>
        <begin position="325"/>
        <end position="347"/>
    </location>
</feature>
<keyword evidence="8 9" id="KW-0472">Membrane</keyword>
<dbReference type="InterPro" id="IPR003445">
    <property type="entry name" value="Cat_transpt"/>
</dbReference>
<evidence type="ECO:0000256" key="5">
    <source>
        <dbReference type="ARBA" id="ARBA00022692"/>
    </source>
</evidence>
<feature type="transmembrane region" description="Helical" evidence="9">
    <location>
        <begin position="237"/>
        <end position="254"/>
    </location>
</feature>